<reference evidence="2 3" key="1">
    <citation type="submission" date="2018-04" db="EMBL/GenBank/DDBJ databases">
        <title>Novel actinobacteria from marine sediment.</title>
        <authorList>
            <person name="Ng Z.Y."/>
            <person name="Tan G.Y.A."/>
        </authorList>
    </citation>
    <scope>NUCLEOTIDE SEQUENCE [LARGE SCALE GENOMIC DNA]</scope>
    <source>
        <strain evidence="2 3">TPS81</strain>
    </source>
</reference>
<dbReference type="AlphaFoldDB" id="A0A368T215"/>
<dbReference type="InterPro" id="IPR000073">
    <property type="entry name" value="AB_hydrolase_1"/>
</dbReference>
<proteinExistence type="predicted"/>
<accession>A0A368T215</accession>
<dbReference type="Gene3D" id="3.40.50.1820">
    <property type="entry name" value="alpha/beta hydrolase"/>
    <property type="match status" value="1"/>
</dbReference>
<dbReference type="OrthoDB" id="5513277at2"/>
<dbReference type="Proteomes" id="UP000253318">
    <property type="component" value="Unassembled WGS sequence"/>
</dbReference>
<sequence>MAPSSPSSTSTSIYRTSAGREAVRAWCRTALASWPELHARDPFNTALGTTQVFSAPGGPGTGVVLLPGTNFNAATGIAAARVLAADRPVHLVDLPGQPGLSSAERPRGDRTAAYGAWLREALPQITEAPVILLGHSLGAAVALAAAPGPLVAGLALVNPAGLAPAALGPALIGATLPWLLAPSSASSTRLLRYMSGPGQAGAARRAHPDAHWMTLVATHTRTSLAPRPLPVRALGRWRGTPVRVATGSHDCFFPPARLRGPARAGLDADVHVLPGSGHLALHEAPQRIAALLATMR</sequence>
<dbReference type="RefSeq" id="WP_114400747.1">
    <property type="nucleotide sequence ID" value="NZ_QEIM01000287.1"/>
</dbReference>
<name>A0A368T215_9ACTN</name>
<evidence type="ECO:0000259" key="1">
    <source>
        <dbReference type="Pfam" id="PF12697"/>
    </source>
</evidence>
<comment type="caution">
    <text evidence="2">The sequence shown here is derived from an EMBL/GenBank/DDBJ whole genome shotgun (WGS) entry which is preliminary data.</text>
</comment>
<dbReference type="InterPro" id="IPR029058">
    <property type="entry name" value="AB_hydrolase_fold"/>
</dbReference>
<protein>
    <submittedName>
        <fullName evidence="2">Alpha/beta hydrolase</fullName>
    </submittedName>
</protein>
<dbReference type="Pfam" id="PF12697">
    <property type="entry name" value="Abhydrolase_6"/>
    <property type="match status" value="1"/>
</dbReference>
<evidence type="ECO:0000313" key="3">
    <source>
        <dbReference type="Proteomes" id="UP000253318"/>
    </source>
</evidence>
<keyword evidence="2" id="KW-0378">Hydrolase</keyword>
<dbReference type="SUPFAM" id="SSF53474">
    <property type="entry name" value="alpha/beta-Hydrolases"/>
    <property type="match status" value="1"/>
</dbReference>
<organism evidence="2 3">
    <name type="scientific">Marinitenerispora sediminis</name>
    <dbReference type="NCBI Taxonomy" id="1931232"/>
    <lineage>
        <taxon>Bacteria</taxon>
        <taxon>Bacillati</taxon>
        <taxon>Actinomycetota</taxon>
        <taxon>Actinomycetes</taxon>
        <taxon>Streptosporangiales</taxon>
        <taxon>Nocardiopsidaceae</taxon>
        <taxon>Marinitenerispora</taxon>
    </lineage>
</organism>
<dbReference type="GO" id="GO:0016787">
    <property type="term" value="F:hydrolase activity"/>
    <property type="evidence" value="ECO:0007669"/>
    <property type="project" value="UniProtKB-KW"/>
</dbReference>
<keyword evidence="3" id="KW-1185">Reference proteome</keyword>
<dbReference type="PANTHER" id="PTHR42886:SF29">
    <property type="entry name" value="PUMMELIG, ISOFORM A"/>
    <property type="match status" value="1"/>
</dbReference>
<gene>
    <name evidence="2" type="ORF">DEF24_25155</name>
</gene>
<dbReference type="EMBL" id="QEIN01000322">
    <property type="protein sequence ID" value="RCV49536.1"/>
    <property type="molecule type" value="Genomic_DNA"/>
</dbReference>
<feature type="domain" description="AB hydrolase-1" evidence="1">
    <location>
        <begin position="63"/>
        <end position="290"/>
    </location>
</feature>
<dbReference type="PANTHER" id="PTHR42886">
    <property type="entry name" value="RE40534P-RELATED"/>
    <property type="match status" value="1"/>
</dbReference>
<evidence type="ECO:0000313" key="2">
    <source>
        <dbReference type="EMBL" id="RCV49536.1"/>
    </source>
</evidence>